<dbReference type="InterPro" id="IPR011712">
    <property type="entry name" value="Sig_transdc_His_kin_sub3_dim/P"/>
</dbReference>
<evidence type="ECO:0000256" key="4">
    <source>
        <dbReference type="ARBA" id="ARBA00022679"/>
    </source>
</evidence>
<dbReference type="Gene3D" id="1.20.5.1930">
    <property type="match status" value="1"/>
</dbReference>
<feature type="transmembrane region" description="Helical" evidence="9">
    <location>
        <begin position="12"/>
        <end position="34"/>
    </location>
</feature>
<dbReference type="InterPro" id="IPR050482">
    <property type="entry name" value="Sensor_HK_TwoCompSys"/>
</dbReference>
<proteinExistence type="predicted"/>
<keyword evidence="9" id="KW-0472">Membrane</keyword>
<feature type="domain" description="Signal transduction histidine kinase subgroup 3 dimerisation and phosphoacceptor" evidence="11">
    <location>
        <begin position="74"/>
        <end position="125"/>
    </location>
</feature>
<dbReference type="InterPro" id="IPR036890">
    <property type="entry name" value="HATPase_C_sf"/>
</dbReference>
<dbReference type="Pfam" id="PF07730">
    <property type="entry name" value="HisKA_3"/>
    <property type="match status" value="1"/>
</dbReference>
<evidence type="ECO:0000259" key="11">
    <source>
        <dbReference type="Pfam" id="PF07730"/>
    </source>
</evidence>
<name>A0ABV9I0J0_9FLAO</name>
<feature type="domain" description="Histidine kinase/HSP90-like ATPase" evidence="10">
    <location>
        <begin position="175"/>
        <end position="259"/>
    </location>
</feature>
<dbReference type="EMBL" id="JBHSFV010000011">
    <property type="protein sequence ID" value="MFC4635637.1"/>
    <property type="molecule type" value="Genomic_DNA"/>
</dbReference>
<dbReference type="InterPro" id="IPR003594">
    <property type="entry name" value="HATPase_dom"/>
</dbReference>
<dbReference type="SUPFAM" id="SSF55874">
    <property type="entry name" value="ATPase domain of HSP90 chaperone/DNA topoisomerase II/histidine kinase"/>
    <property type="match status" value="1"/>
</dbReference>
<keyword evidence="8" id="KW-0902">Two-component regulatory system</keyword>
<keyword evidence="7" id="KW-0067">ATP-binding</keyword>
<accession>A0ABV9I0J0</accession>
<comment type="catalytic activity">
    <reaction evidence="1">
        <text>ATP + protein L-histidine = ADP + protein N-phospho-L-histidine.</text>
        <dbReference type="EC" id="2.7.13.3"/>
    </reaction>
</comment>
<dbReference type="EC" id="2.7.13.3" evidence="2"/>
<dbReference type="Pfam" id="PF02518">
    <property type="entry name" value="HATPase_c"/>
    <property type="match status" value="1"/>
</dbReference>
<evidence type="ECO:0000256" key="9">
    <source>
        <dbReference type="SAM" id="Phobius"/>
    </source>
</evidence>
<keyword evidence="4" id="KW-0808">Transferase</keyword>
<dbReference type="Gene3D" id="3.30.565.10">
    <property type="entry name" value="Histidine kinase-like ATPase, C-terminal domain"/>
    <property type="match status" value="1"/>
</dbReference>
<gene>
    <name evidence="12" type="ORF">ACFO3O_17125</name>
</gene>
<keyword evidence="13" id="KW-1185">Reference proteome</keyword>
<evidence type="ECO:0000256" key="6">
    <source>
        <dbReference type="ARBA" id="ARBA00022777"/>
    </source>
</evidence>
<keyword evidence="9" id="KW-1133">Transmembrane helix</keyword>
<protein>
    <recommendedName>
        <fullName evidence="2">histidine kinase</fullName>
        <ecNumber evidence="2">2.7.13.3</ecNumber>
    </recommendedName>
</protein>
<sequence length="267" mass="30254">MLLVQQISKHEVLLVAYFIIVVVVLVVLFILFFYTFQRRKNKLLIEKVVAQKEFESTLIQAENEIQEATLKNVGMELHDNVGQLLSVAKMQLRSGLSQLEDDKKEAFAEALETVNLSLTEVRQLSKIVNGEVLANLDLQDAIQVEIDRLNRFSHTNATFSLNGSPIFIEEKEKIIIFRIVQECCSNVIKHADAQNLDIRIFYEEASLQIMIKDDGVGYDTHTNTSGSGLINMQRRAEMIKAQLVAHSKQGQGTEITLTYQPPIYETA</sequence>
<evidence type="ECO:0000256" key="5">
    <source>
        <dbReference type="ARBA" id="ARBA00022741"/>
    </source>
</evidence>
<keyword evidence="9" id="KW-0812">Transmembrane</keyword>
<evidence type="ECO:0000256" key="7">
    <source>
        <dbReference type="ARBA" id="ARBA00022840"/>
    </source>
</evidence>
<dbReference type="Proteomes" id="UP001596043">
    <property type="component" value="Unassembled WGS sequence"/>
</dbReference>
<dbReference type="RefSeq" id="WP_379981057.1">
    <property type="nucleotide sequence ID" value="NZ_JBHSFV010000011.1"/>
</dbReference>
<dbReference type="PANTHER" id="PTHR24421:SF10">
    <property type="entry name" value="NITRATE_NITRITE SENSOR PROTEIN NARQ"/>
    <property type="match status" value="1"/>
</dbReference>
<reference evidence="13" key="1">
    <citation type="journal article" date="2019" name="Int. J. Syst. Evol. Microbiol.">
        <title>The Global Catalogue of Microorganisms (GCM) 10K type strain sequencing project: providing services to taxonomists for standard genome sequencing and annotation.</title>
        <authorList>
            <consortium name="The Broad Institute Genomics Platform"/>
            <consortium name="The Broad Institute Genome Sequencing Center for Infectious Disease"/>
            <person name="Wu L."/>
            <person name="Ma J."/>
        </authorList>
    </citation>
    <scope>NUCLEOTIDE SEQUENCE [LARGE SCALE GENOMIC DNA]</scope>
    <source>
        <strain evidence="13">YJ-61-S</strain>
    </source>
</reference>
<dbReference type="CDD" id="cd16917">
    <property type="entry name" value="HATPase_UhpB-NarQ-NarX-like"/>
    <property type="match status" value="1"/>
</dbReference>
<evidence type="ECO:0000313" key="13">
    <source>
        <dbReference type="Proteomes" id="UP001596043"/>
    </source>
</evidence>
<dbReference type="GO" id="GO:0016301">
    <property type="term" value="F:kinase activity"/>
    <property type="evidence" value="ECO:0007669"/>
    <property type="project" value="UniProtKB-KW"/>
</dbReference>
<keyword evidence="5" id="KW-0547">Nucleotide-binding</keyword>
<dbReference type="PANTHER" id="PTHR24421">
    <property type="entry name" value="NITRATE/NITRITE SENSOR PROTEIN NARX-RELATED"/>
    <property type="match status" value="1"/>
</dbReference>
<organism evidence="12 13">
    <name type="scientific">Dokdonia ponticola</name>
    <dbReference type="NCBI Taxonomy" id="2041041"/>
    <lineage>
        <taxon>Bacteria</taxon>
        <taxon>Pseudomonadati</taxon>
        <taxon>Bacteroidota</taxon>
        <taxon>Flavobacteriia</taxon>
        <taxon>Flavobacteriales</taxon>
        <taxon>Flavobacteriaceae</taxon>
        <taxon>Dokdonia</taxon>
    </lineage>
</organism>
<evidence type="ECO:0000256" key="3">
    <source>
        <dbReference type="ARBA" id="ARBA00022553"/>
    </source>
</evidence>
<keyword evidence="6 12" id="KW-0418">Kinase</keyword>
<evidence type="ECO:0000259" key="10">
    <source>
        <dbReference type="Pfam" id="PF02518"/>
    </source>
</evidence>
<evidence type="ECO:0000313" key="12">
    <source>
        <dbReference type="EMBL" id="MFC4635637.1"/>
    </source>
</evidence>
<comment type="caution">
    <text evidence="12">The sequence shown here is derived from an EMBL/GenBank/DDBJ whole genome shotgun (WGS) entry which is preliminary data.</text>
</comment>
<evidence type="ECO:0000256" key="8">
    <source>
        <dbReference type="ARBA" id="ARBA00023012"/>
    </source>
</evidence>
<evidence type="ECO:0000256" key="2">
    <source>
        <dbReference type="ARBA" id="ARBA00012438"/>
    </source>
</evidence>
<evidence type="ECO:0000256" key="1">
    <source>
        <dbReference type="ARBA" id="ARBA00000085"/>
    </source>
</evidence>
<keyword evidence="3" id="KW-0597">Phosphoprotein</keyword>